<comment type="caution">
    <text evidence="2">The sequence shown here is derived from an EMBL/GenBank/DDBJ whole genome shotgun (WGS) entry which is preliminary data.</text>
</comment>
<organism evidence="2 3">
    <name type="scientific">Chitinophaga niastensis</name>
    <dbReference type="NCBI Taxonomy" id="536980"/>
    <lineage>
        <taxon>Bacteria</taxon>
        <taxon>Pseudomonadati</taxon>
        <taxon>Bacteroidota</taxon>
        <taxon>Chitinophagia</taxon>
        <taxon>Chitinophagales</taxon>
        <taxon>Chitinophagaceae</taxon>
        <taxon>Chitinophaga</taxon>
    </lineage>
</organism>
<name>A0A2P8HKG6_CHINA</name>
<keyword evidence="2" id="KW-0560">Oxidoreductase</keyword>
<proteinExistence type="predicted"/>
<accession>A0A2P8HKG6</accession>
<dbReference type="Proteomes" id="UP000240971">
    <property type="component" value="Unassembled WGS sequence"/>
</dbReference>
<evidence type="ECO:0000259" key="1">
    <source>
        <dbReference type="PROSITE" id="PS51725"/>
    </source>
</evidence>
<evidence type="ECO:0000313" key="3">
    <source>
        <dbReference type="Proteomes" id="UP000240971"/>
    </source>
</evidence>
<dbReference type="OrthoDB" id="9798157at2"/>
<dbReference type="Gene3D" id="3.30.70.100">
    <property type="match status" value="1"/>
</dbReference>
<dbReference type="AlphaFoldDB" id="A0A2P8HKG6"/>
<sequence>MSVEKNYTVEIIRYNIPENEHRNFETAYAEAGKQLQASKYCLGYEVIHGIEEPNHYIVTIHWTSKDEHMSGFRSSPEFMPFFNLVKPFYNNIEEMKHYDLTGNKWKR</sequence>
<dbReference type="InterPro" id="IPR007138">
    <property type="entry name" value="ABM_dom"/>
</dbReference>
<dbReference type="EMBL" id="PYAW01000003">
    <property type="protein sequence ID" value="PSL46703.1"/>
    <property type="molecule type" value="Genomic_DNA"/>
</dbReference>
<keyword evidence="2" id="KW-0503">Monooxygenase</keyword>
<protein>
    <submittedName>
        <fullName evidence="2">Antibiotic biosynthesis monooxygenase</fullName>
    </submittedName>
</protein>
<dbReference type="InterPro" id="IPR011008">
    <property type="entry name" value="Dimeric_a/b-barrel"/>
</dbReference>
<evidence type="ECO:0000313" key="2">
    <source>
        <dbReference type="EMBL" id="PSL46703.1"/>
    </source>
</evidence>
<dbReference type="GO" id="GO:0004497">
    <property type="term" value="F:monooxygenase activity"/>
    <property type="evidence" value="ECO:0007669"/>
    <property type="project" value="UniProtKB-KW"/>
</dbReference>
<dbReference type="SUPFAM" id="SSF54909">
    <property type="entry name" value="Dimeric alpha+beta barrel"/>
    <property type="match status" value="1"/>
</dbReference>
<reference evidence="2 3" key="1">
    <citation type="submission" date="2018-03" db="EMBL/GenBank/DDBJ databases">
        <title>Genomic Encyclopedia of Archaeal and Bacterial Type Strains, Phase II (KMG-II): from individual species to whole genera.</title>
        <authorList>
            <person name="Goeker M."/>
        </authorList>
    </citation>
    <scope>NUCLEOTIDE SEQUENCE [LARGE SCALE GENOMIC DNA]</scope>
    <source>
        <strain evidence="2 3">DSM 24859</strain>
    </source>
</reference>
<feature type="domain" description="ABM" evidence="1">
    <location>
        <begin position="8"/>
        <end position="98"/>
    </location>
</feature>
<dbReference type="Pfam" id="PF03992">
    <property type="entry name" value="ABM"/>
    <property type="match status" value="1"/>
</dbReference>
<gene>
    <name evidence="2" type="ORF">CLV51_103684</name>
</gene>
<dbReference type="RefSeq" id="WP_106529635.1">
    <property type="nucleotide sequence ID" value="NZ_PYAW01000003.1"/>
</dbReference>
<dbReference type="PROSITE" id="PS51725">
    <property type="entry name" value="ABM"/>
    <property type="match status" value="1"/>
</dbReference>
<keyword evidence="3" id="KW-1185">Reference proteome</keyword>